<evidence type="ECO:0000313" key="2">
    <source>
        <dbReference type="EMBL" id="KAJ4410144.1"/>
    </source>
</evidence>
<feature type="compositionally biased region" description="Low complexity" evidence="1">
    <location>
        <begin position="20"/>
        <end position="30"/>
    </location>
</feature>
<comment type="caution">
    <text evidence="2">The sequence shown here is derived from an EMBL/GenBank/DDBJ whole genome shotgun (WGS) entry which is preliminary data.</text>
</comment>
<gene>
    <name evidence="2" type="ORF">N0V91_002153</name>
</gene>
<accession>A0A9W9DAF6</accession>
<protein>
    <submittedName>
        <fullName evidence="2">Uncharacterized protein</fullName>
    </submittedName>
</protein>
<sequence length="132" mass="14119">MAALLAAPPRTPSPKVRIRSQSFSFDSPSSITRLNASTPIEESPFSKSTGSININKSVPQHHVLLPLRTKMSEESLSDSSSAMSISTASSPTRSEHETLHDTPEDVEDDTIPLLANHPEGNLLGLFSTPSPA</sequence>
<feature type="compositionally biased region" description="Basic and acidic residues" evidence="1">
    <location>
        <begin position="93"/>
        <end position="103"/>
    </location>
</feature>
<feature type="compositionally biased region" description="Polar residues" evidence="1">
    <location>
        <begin position="31"/>
        <end position="53"/>
    </location>
</feature>
<dbReference type="Proteomes" id="UP001140510">
    <property type="component" value="Unassembled WGS sequence"/>
</dbReference>
<evidence type="ECO:0000313" key="3">
    <source>
        <dbReference type="Proteomes" id="UP001140510"/>
    </source>
</evidence>
<dbReference type="EMBL" id="JAPEVA010000009">
    <property type="protein sequence ID" value="KAJ4410144.1"/>
    <property type="molecule type" value="Genomic_DNA"/>
</dbReference>
<reference evidence="2" key="1">
    <citation type="submission" date="2022-10" db="EMBL/GenBank/DDBJ databases">
        <title>Tapping the CABI collections for fungal endophytes: first genome assemblies for Collariella, Neodidymelliopsis, Ascochyta clinopodiicola, Didymella pomorum, Didymosphaeria variabile, Neocosmospora piperis and Neocucurbitaria cava.</title>
        <authorList>
            <person name="Hill R."/>
        </authorList>
    </citation>
    <scope>NUCLEOTIDE SEQUENCE</scope>
    <source>
        <strain evidence="2">IMI 355091</strain>
    </source>
</reference>
<proteinExistence type="predicted"/>
<name>A0A9W9DAF6_9PLEO</name>
<keyword evidence="3" id="KW-1185">Reference proteome</keyword>
<organism evidence="2 3">
    <name type="scientific">Didymella pomorum</name>
    <dbReference type="NCBI Taxonomy" id="749634"/>
    <lineage>
        <taxon>Eukaryota</taxon>
        <taxon>Fungi</taxon>
        <taxon>Dikarya</taxon>
        <taxon>Ascomycota</taxon>
        <taxon>Pezizomycotina</taxon>
        <taxon>Dothideomycetes</taxon>
        <taxon>Pleosporomycetidae</taxon>
        <taxon>Pleosporales</taxon>
        <taxon>Pleosporineae</taxon>
        <taxon>Didymellaceae</taxon>
        <taxon>Didymella</taxon>
    </lineage>
</organism>
<feature type="region of interest" description="Disordered" evidence="1">
    <location>
        <begin position="1"/>
        <end position="53"/>
    </location>
</feature>
<feature type="region of interest" description="Disordered" evidence="1">
    <location>
        <begin position="68"/>
        <end position="132"/>
    </location>
</feature>
<evidence type="ECO:0000256" key="1">
    <source>
        <dbReference type="SAM" id="MobiDB-lite"/>
    </source>
</evidence>
<dbReference type="AlphaFoldDB" id="A0A9W9DAF6"/>
<dbReference type="OrthoDB" id="3943860at2759"/>
<feature type="compositionally biased region" description="Low complexity" evidence="1">
    <location>
        <begin position="77"/>
        <end position="90"/>
    </location>
</feature>